<proteinExistence type="predicted"/>
<keyword evidence="1" id="KW-0732">Signal</keyword>
<gene>
    <name evidence="2" type="ORF">AMSG_09903</name>
</gene>
<organism evidence="2 3">
    <name type="scientific">Thecamonas trahens ATCC 50062</name>
    <dbReference type="NCBI Taxonomy" id="461836"/>
    <lineage>
        <taxon>Eukaryota</taxon>
        <taxon>Apusozoa</taxon>
        <taxon>Apusomonadida</taxon>
        <taxon>Apusomonadidae</taxon>
        <taxon>Thecamonas</taxon>
    </lineage>
</organism>
<sequence length="558" mass="59095">MALITYLGTRTAAVAGLVGLVMGTQMPPQATDVRLVALRLVLAACECTCPPSRACACPDQLRVALSTNEVLDELIGWLVDEAAHIDGGADRADEGGGAAEAVIRDPLPGLVMVVDVLLRTKTRRVLSYIRARGERWFAGLFAYMERKPVVAQSLLEAVIHVAESGRAEGRRACVSFLEWLSSLSLLDIMIEELEHLNLWSSLVMVMDDATLGLDDGVEGKSSEPPAGAYVAAITVSDTAVDATALAAARRDGIDGIAYGRRGATAAAVRRKPPSPLLTPLRSPTVASRLIAHVVAGLAECSSADVPDYEAAARVENMLAMATHLVELVGRVARLDAADSSGAAADMAIPPVVAEIQDVLPELGNAIRAPLGREPPVMRTTEYKALAFVLAVTRLGLRVINTGVLYSAVPEAALDLVLALPLANCVHTLALELLLQLAQLPGAVTYLRDGLGFGDRVAAVVIRDAERVGVSMAERSANIAFLIHIMTLLELDLLDEPSSLVQEALVIRSLSHSFGTSFELPVHLRAVPHLANIADLAHEPLLPVFADLAKLAKFGILAN</sequence>
<feature type="chain" id="PRO_5005537736" evidence="1">
    <location>
        <begin position="24"/>
        <end position="558"/>
    </location>
</feature>
<protein>
    <submittedName>
        <fullName evidence="2">Uncharacterized protein</fullName>
    </submittedName>
</protein>
<evidence type="ECO:0000313" key="3">
    <source>
        <dbReference type="Proteomes" id="UP000054408"/>
    </source>
</evidence>
<accession>A0A0L0DQ40</accession>
<dbReference type="RefSeq" id="XP_013753948.1">
    <property type="nucleotide sequence ID" value="XM_013898494.1"/>
</dbReference>
<feature type="signal peptide" evidence="1">
    <location>
        <begin position="1"/>
        <end position="23"/>
    </location>
</feature>
<dbReference type="Proteomes" id="UP000054408">
    <property type="component" value="Unassembled WGS sequence"/>
</dbReference>
<reference evidence="2 3" key="1">
    <citation type="submission" date="2010-05" db="EMBL/GenBank/DDBJ databases">
        <title>The Genome Sequence of Thecamonas trahens ATCC 50062.</title>
        <authorList>
            <consortium name="The Broad Institute Genome Sequencing Platform"/>
            <person name="Russ C."/>
            <person name="Cuomo C."/>
            <person name="Shea T."/>
            <person name="Young S.K."/>
            <person name="Zeng Q."/>
            <person name="Koehrsen M."/>
            <person name="Haas B."/>
            <person name="Borodovsky M."/>
            <person name="Guigo R."/>
            <person name="Alvarado L."/>
            <person name="Berlin A."/>
            <person name="Bochicchio J."/>
            <person name="Borenstein D."/>
            <person name="Chapman S."/>
            <person name="Chen Z."/>
            <person name="Freedman E."/>
            <person name="Gellesch M."/>
            <person name="Goldberg J."/>
            <person name="Griggs A."/>
            <person name="Gujja S."/>
            <person name="Heilman E."/>
            <person name="Heiman D."/>
            <person name="Hepburn T."/>
            <person name="Howarth C."/>
            <person name="Jen D."/>
            <person name="Larson L."/>
            <person name="Mehta T."/>
            <person name="Park D."/>
            <person name="Pearson M."/>
            <person name="Roberts A."/>
            <person name="Saif S."/>
            <person name="Shenoy N."/>
            <person name="Sisk P."/>
            <person name="Stolte C."/>
            <person name="Sykes S."/>
            <person name="Thomson T."/>
            <person name="Walk T."/>
            <person name="White J."/>
            <person name="Yandava C."/>
            <person name="Burger G."/>
            <person name="Gray M.W."/>
            <person name="Holland P.W.H."/>
            <person name="King N."/>
            <person name="Lang F.B.F."/>
            <person name="Roger A.J."/>
            <person name="Ruiz-Trillo I."/>
            <person name="Lander E."/>
            <person name="Nusbaum C."/>
        </authorList>
    </citation>
    <scope>NUCLEOTIDE SEQUENCE [LARGE SCALE GENOMIC DNA]</scope>
    <source>
        <strain evidence="2 3">ATCC 50062</strain>
    </source>
</reference>
<evidence type="ECO:0000256" key="1">
    <source>
        <dbReference type="SAM" id="SignalP"/>
    </source>
</evidence>
<dbReference type="EMBL" id="GL349486">
    <property type="protein sequence ID" value="KNC54126.1"/>
    <property type="molecule type" value="Genomic_DNA"/>
</dbReference>
<dbReference type="AlphaFoldDB" id="A0A0L0DQ40"/>
<evidence type="ECO:0000313" key="2">
    <source>
        <dbReference type="EMBL" id="KNC54126.1"/>
    </source>
</evidence>
<dbReference type="GeneID" id="25568259"/>
<keyword evidence="3" id="KW-1185">Reference proteome</keyword>
<name>A0A0L0DQ40_THETB</name>